<dbReference type="STRING" id="1408416.GCA_000702765_00209"/>
<dbReference type="GO" id="GO:0006508">
    <property type="term" value="P:proteolysis"/>
    <property type="evidence" value="ECO:0007669"/>
    <property type="project" value="UniProtKB-KW"/>
</dbReference>
<dbReference type="GO" id="GO:0008233">
    <property type="term" value="F:peptidase activity"/>
    <property type="evidence" value="ECO:0007669"/>
    <property type="project" value="UniProtKB-KW"/>
</dbReference>
<keyword evidence="9" id="KW-0378">Hydrolase</keyword>
<dbReference type="RefSeq" id="WP_035368361.1">
    <property type="nucleotide sequence ID" value="NZ_LR215050.1"/>
</dbReference>
<name>A0A449BJX5_9MOLU</name>
<dbReference type="Proteomes" id="UP000290909">
    <property type="component" value="Chromosome"/>
</dbReference>
<feature type="domain" description="Peptidase M50" evidence="8">
    <location>
        <begin position="49"/>
        <end position="213"/>
    </location>
</feature>
<keyword evidence="4 7" id="KW-0812">Transmembrane</keyword>
<keyword evidence="9" id="KW-0645">Protease</keyword>
<dbReference type="EMBL" id="LR215050">
    <property type="protein sequence ID" value="VEU82749.1"/>
    <property type="molecule type" value="Genomic_DNA"/>
</dbReference>
<feature type="transmembrane region" description="Helical" evidence="7">
    <location>
        <begin position="160"/>
        <end position="181"/>
    </location>
</feature>
<dbReference type="AlphaFoldDB" id="A0A449BJX5"/>
<gene>
    <name evidence="9" type="ORF">NCTC10172_00771</name>
</gene>
<dbReference type="KEGG" id="ahk:NCTC10172_00771"/>
<evidence type="ECO:0000313" key="9">
    <source>
        <dbReference type="EMBL" id="VEU82749.1"/>
    </source>
</evidence>
<keyword evidence="10" id="KW-1185">Reference proteome</keyword>
<feature type="transmembrane region" description="Helical" evidence="7">
    <location>
        <begin position="47"/>
        <end position="70"/>
    </location>
</feature>
<comment type="subcellular location">
    <subcellularLocation>
        <location evidence="2">Membrane</location>
        <topology evidence="2">Multi-pass membrane protein</topology>
    </subcellularLocation>
</comment>
<comment type="similarity">
    <text evidence="3">Belongs to the peptidase M50B family.</text>
</comment>
<dbReference type="InterPro" id="IPR008915">
    <property type="entry name" value="Peptidase_M50"/>
</dbReference>
<proteinExistence type="inferred from homology"/>
<dbReference type="CDD" id="cd05709">
    <property type="entry name" value="S2P-M50"/>
    <property type="match status" value="1"/>
</dbReference>
<keyword evidence="6 7" id="KW-0472">Membrane</keyword>
<evidence type="ECO:0000256" key="4">
    <source>
        <dbReference type="ARBA" id="ARBA00022692"/>
    </source>
</evidence>
<keyword evidence="5 7" id="KW-1133">Transmembrane helix</keyword>
<evidence type="ECO:0000256" key="2">
    <source>
        <dbReference type="ARBA" id="ARBA00004141"/>
    </source>
</evidence>
<feature type="transmembrane region" description="Helical" evidence="7">
    <location>
        <begin position="7"/>
        <end position="27"/>
    </location>
</feature>
<accession>A0A449BJX5</accession>
<evidence type="ECO:0000256" key="5">
    <source>
        <dbReference type="ARBA" id="ARBA00022989"/>
    </source>
</evidence>
<dbReference type="Pfam" id="PF02163">
    <property type="entry name" value="Peptidase_M50"/>
    <property type="match status" value="1"/>
</dbReference>
<reference evidence="9 10" key="1">
    <citation type="submission" date="2019-01" db="EMBL/GenBank/DDBJ databases">
        <authorList>
            <consortium name="Pathogen Informatics"/>
        </authorList>
    </citation>
    <scope>NUCLEOTIDE SEQUENCE [LARGE SCALE GENOMIC DNA]</scope>
    <source>
        <strain evidence="9 10">NCTC10172</strain>
    </source>
</reference>
<sequence>MKKKIISILVIISIGFVLGMLNSHLIYAKFWEHFLNGLKSVPFYVHIIYVIFSLFLCILIHELGHLMAFVRRGIKIKAIYALGIAFVRLERGWRIRFVPKFALMLGGIVIPDHVNIRSKEDEDKYVEIMQRVLIAGPNTSLVYGVIAFIIWAFFLMFEFYLLNGFLFTYMVVTTIMTFLVVKSSKISHQGMYGDYVAHKKIKDDEVFKLAYLIQATSMFGEDLDSKKYLWPKVVSQLETFGSLYGGNKGAIFTEYLSEVTFNGQIGCTKVEDKMKNIHKSLPLTEEGFILYNQLIHFYHSRYNQEMVDELLNMLKTKNFKLDPRVKLYHEKLTEHLLGLANNEDFLKNKKNIHPNSTYFVYKPLEIYEHIDEIIHKKA</sequence>
<evidence type="ECO:0000256" key="3">
    <source>
        <dbReference type="ARBA" id="ARBA00007931"/>
    </source>
</evidence>
<evidence type="ECO:0000259" key="8">
    <source>
        <dbReference type="Pfam" id="PF02163"/>
    </source>
</evidence>
<evidence type="ECO:0000256" key="7">
    <source>
        <dbReference type="SAM" id="Phobius"/>
    </source>
</evidence>
<feature type="transmembrane region" description="Helical" evidence="7">
    <location>
        <begin position="132"/>
        <end position="154"/>
    </location>
</feature>
<protein>
    <submittedName>
        <fullName evidence="9">Zn-dependent proteases</fullName>
    </submittedName>
</protein>
<evidence type="ECO:0000313" key="10">
    <source>
        <dbReference type="Proteomes" id="UP000290909"/>
    </source>
</evidence>
<comment type="cofactor">
    <cofactor evidence="1">
        <name>Zn(2+)</name>
        <dbReference type="ChEBI" id="CHEBI:29105"/>
    </cofactor>
</comment>
<dbReference type="GO" id="GO:0016020">
    <property type="term" value="C:membrane"/>
    <property type="evidence" value="ECO:0007669"/>
    <property type="project" value="UniProtKB-SubCell"/>
</dbReference>
<evidence type="ECO:0000256" key="1">
    <source>
        <dbReference type="ARBA" id="ARBA00001947"/>
    </source>
</evidence>
<organism evidence="9 10">
    <name type="scientific">Acholeplasma hippikon</name>
    <dbReference type="NCBI Taxonomy" id="264636"/>
    <lineage>
        <taxon>Bacteria</taxon>
        <taxon>Bacillati</taxon>
        <taxon>Mycoplasmatota</taxon>
        <taxon>Mollicutes</taxon>
        <taxon>Acholeplasmatales</taxon>
        <taxon>Acholeplasmataceae</taxon>
        <taxon>Acholeplasma</taxon>
    </lineage>
</organism>
<evidence type="ECO:0000256" key="6">
    <source>
        <dbReference type="ARBA" id="ARBA00023136"/>
    </source>
</evidence>